<dbReference type="EMBL" id="CSTE01000001">
    <property type="protein sequence ID" value="CQR49166.1"/>
    <property type="molecule type" value="Genomic_DNA"/>
</dbReference>
<dbReference type="InterPro" id="IPR014729">
    <property type="entry name" value="Rossmann-like_a/b/a_fold"/>
</dbReference>
<dbReference type="CDD" id="cd00293">
    <property type="entry name" value="USP-like"/>
    <property type="match status" value="1"/>
</dbReference>
<comment type="similarity">
    <text evidence="1">Belongs to the universal stress protein A family.</text>
</comment>
<accession>A0A0D6JMN6</accession>
<organism evidence="3 4">
    <name type="scientific">Haloferax massiliensis</name>
    <dbReference type="NCBI Taxonomy" id="1476858"/>
    <lineage>
        <taxon>Archaea</taxon>
        <taxon>Methanobacteriati</taxon>
        <taxon>Methanobacteriota</taxon>
        <taxon>Stenosarchaea group</taxon>
        <taxon>Halobacteria</taxon>
        <taxon>Halobacteriales</taxon>
        <taxon>Haloferacaceae</taxon>
        <taxon>Haloferax</taxon>
    </lineage>
</organism>
<reference evidence="4" key="1">
    <citation type="submission" date="2015-03" db="EMBL/GenBank/DDBJ databases">
        <authorList>
            <person name="Urmite Genomes"/>
        </authorList>
    </citation>
    <scope>NUCLEOTIDE SEQUENCE [LARGE SCALE GENOMIC DNA]</scope>
    <source>
        <strain evidence="4">Arc-Hr</strain>
    </source>
</reference>
<proteinExistence type="inferred from homology"/>
<feature type="domain" description="UspA" evidence="2">
    <location>
        <begin position="3"/>
        <end position="129"/>
    </location>
</feature>
<dbReference type="OrthoDB" id="14880at2157"/>
<sequence>MDVLIPIDGTDASKRALDFAIEMIGGMGGSLHVVHYTNSQTDATTAILDDARGRLEAGEISGEPELSTITVDVWTADRVGEEILDTVERGGFDHVVMGHHEDGIVERTVFGSAAETVLRAEAVPVTIVP</sequence>
<dbReference type="Proteomes" id="UP000198902">
    <property type="component" value="Unassembled WGS sequence"/>
</dbReference>
<evidence type="ECO:0000256" key="1">
    <source>
        <dbReference type="ARBA" id="ARBA00008791"/>
    </source>
</evidence>
<dbReference type="Gene3D" id="3.40.50.620">
    <property type="entry name" value="HUPs"/>
    <property type="match status" value="1"/>
</dbReference>
<dbReference type="PANTHER" id="PTHR46268">
    <property type="entry name" value="STRESS RESPONSE PROTEIN NHAX"/>
    <property type="match status" value="1"/>
</dbReference>
<dbReference type="Pfam" id="PF00582">
    <property type="entry name" value="Usp"/>
    <property type="match status" value="1"/>
</dbReference>
<gene>
    <name evidence="3" type="ORF">BN996_00622</name>
</gene>
<dbReference type="PANTHER" id="PTHR46268:SF6">
    <property type="entry name" value="UNIVERSAL STRESS PROTEIN UP12"/>
    <property type="match status" value="1"/>
</dbReference>
<evidence type="ECO:0000259" key="2">
    <source>
        <dbReference type="Pfam" id="PF00582"/>
    </source>
</evidence>
<dbReference type="RefSeq" id="WP_089777118.1">
    <property type="nucleotide sequence ID" value="NZ_CABLRR010000001.1"/>
</dbReference>
<keyword evidence="4" id="KW-1185">Reference proteome</keyword>
<dbReference type="InterPro" id="IPR006016">
    <property type="entry name" value="UspA"/>
</dbReference>
<evidence type="ECO:0000313" key="4">
    <source>
        <dbReference type="Proteomes" id="UP000198902"/>
    </source>
</evidence>
<dbReference type="AlphaFoldDB" id="A0A0D6JMN6"/>
<dbReference type="SUPFAM" id="SSF52402">
    <property type="entry name" value="Adenine nucleotide alpha hydrolases-like"/>
    <property type="match status" value="1"/>
</dbReference>
<protein>
    <submittedName>
        <fullName evidence="3">Universal stress protein family protein</fullName>
    </submittedName>
</protein>
<evidence type="ECO:0000313" key="3">
    <source>
        <dbReference type="EMBL" id="CQR49166.1"/>
    </source>
</evidence>
<name>A0A0D6JMN6_9EURY</name>